<feature type="compositionally biased region" description="Basic and acidic residues" evidence="2">
    <location>
        <begin position="117"/>
        <end position="127"/>
    </location>
</feature>
<dbReference type="Pfam" id="PF06294">
    <property type="entry name" value="CH_2"/>
    <property type="match status" value="1"/>
</dbReference>
<dbReference type="SUPFAM" id="SSF47576">
    <property type="entry name" value="Calponin-homology domain, CH-domain"/>
    <property type="match status" value="1"/>
</dbReference>
<dbReference type="Gene3D" id="1.10.418.10">
    <property type="entry name" value="Calponin-like domain"/>
    <property type="match status" value="1"/>
</dbReference>
<proteinExistence type="predicted"/>
<evidence type="ECO:0000313" key="5">
    <source>
        <dbReference type="Proteomes" id="UP001190700"/>
    </source>
</evidence>
<evidence type="ECO:0000256" key="2">
    <source>
        <dbReference type="SAM" id="MobiDB-lite"/>
    </source>
</evidence>
<dbReference type="GO" id="GO:0008017">
    <property type="term" value="F:microtubule binding"/>
    <property type="evidence" value="ECO:0007669"/>
    <property type="project" value="TreeGrafter"/>
</dbReference>
<dbReference type="GO" id="GO:0051493">
    <property type="term" value="P:regulation of cytoskeleton organization"/>
    <property type="evidence" value="ECO:0007669"/>
    <property type="project" value="TreeGrafter"/>
</dbReference>
<keyword evidence="1" id="KW-0175">Coiled coil</keyword>
<dbReference type="InterPro" id="IPR001715">
    <property type="entry name" value="CH_dom"/>
</dbReference>
<evidence type="ECO:0000313" key="4">
    <source>
        <dbReference type="EMBL" id="KAK3262805.1"/>
    </source>
</evidence>
<gene>
    <name evidence="4" type="ORF">CYMTET_28359</name>
</gene>
<reference evidence="4 5" key="1">
    <citation type="journal article" date="2015" name="Genome Biol. Evol.">
        <title>Comparative Genomics of a Bacterivorous Green Alga Reveals Evolutionary Causalities and Consequences of Phago-Mixotrophic Mode of Nutrition.</title>
        <authorList>
            <person name="Burns J.A."/>
            <person name="Paasch A."/>
            <person name="Narechania A."/>
            <person name="Kim E."/>
        </authorList>
    </citation>
    <scope>NUCLEOTIDE SEQUENCE [LARGE SCALE GENOMIC DNA]</scope>
    <source>
        <strain evidence="4 5">PLY_AMNH</strain>
    </source>
</reference>
<dbReference type="PANTHER" id="PTHR12509:SF9">
    <property type="entry name" value="SPERM FLAGELLAR PROTEIN 1 ISOFORM X1"/>
    <property type="match status" value="1"/>
</dbReference>
<organism evidence="4 5">
    <name type="scientific">Cymbomonas tetramitiformis</name>
    <dbReference type="NCBI Taxonomy" id="36881"/>
    <lineage>
        <taxon>Eukaryota</taxon>
        <taxon>Viridiplantae</taxon>
        <taxon>Chlorophyta</taxon>
        <taxon>Pyramimonadophyceae</taxon>
        <taxon>Pyramimonadales</taxon>
        <taxon>Pyramimonadaceae</taxon>
        <taxon>Cymbomonas</taxon>
    </lineage>
</organism>
<dbReference type="InterPro" id="IPR010441">
    <property type="entry name" value="CH_2"/>
</dbReference>
<dbReference type="PANTHER" id="PTHR12509">
    <property type="entry name" value="SPERMATOGENESIS-ASSOCIATED 4-RELATED"/>
    <property type="match status" value="1"/>
</dbReference>
<dbReference type="PROSITE" id="PS50021">
    <property type="entry name" value="CH"/>
    <property type="match status" value="1"/>
</dbReference>
<feature type="domain" description="Calponin-homology (CH)" evidence="3">
    <location>
        <begin position="5"/>
        <end position="110"/>
    </location>
</feature>
<feature type="region of interest" description="Disordered" evidence="2">
    <location>
        <begin position="112"/>
        <end position="157"/>
    </location>
</feature>
<feature type="coiled-coil region" evidence="1">
    <location>
        <begin position="223"/>
        <end position="257"/>
    </location>
</feature>
<protein>
    <recommendedName>
        <fullName evidence="3">Calponin-homology (CH) domain-containing protein</fullName>
    </recommendedName>
</protein>
<dbReference type="InterPro" id="IPR052111">
    <property type="entry name" value="Spermatogenesis_Ciliary_MAP"/>
</dbReference>
<name>A0AAE0KWB1_9CHLO</name>
<evidence type="ECO:0000256" key="1">
    <source>
        <dbReference type="SAM" id="Coils"/>
    </source>
</evidence>
<evidence type="ECO:0000259" key="3">
    <source>
        <dbReference type="PROSITE" id="PS50021"/>
    </source>
</evidence>
<sequence length="271" mass="29695">MDVPEDQLQQLYTWVDEIPLSRPKRNIARDFSDGVLVAEITSHYFPKYIELHNYSGANGISQKMYNWGTLNQKVFRKFGFSVNKADCEAVCNCVPGAIERVLKLLKVKIAKHRSTQSKKDESDDRLDQPGIARTPAPTVPAAAPMPSPAPSTVQPQVNVGPQLYVPPGQPGHHIPQNEAQFVPAPEAYAQPSVNMQVPQAAPTPLPPTYGSAAVLGDGAATLLADREATIQELRETNEILETKVRKLEQLVRLKDAKVQTLMSKLQAAGIS</sequence>
<dbReference type="EMBL" id="LGRX02015942">
    <property type="protein sequence ID" value="KAK3262805.1"/>
    <property type="molecule type" value="Genomic_DNA"/>
</dbReference>
<accession>A0AAE0KWB1</accession>
<dbReference type="InterPro" id="IPR036872">
    <property type="entry name" value="CH_dom_sf"/>
</dbReference>
<dbReference type="Proteomes" id="UP001190700">
    <property type="component" value="Unassembled WGS sequence"/>
</dbReference>
<keyword evidence="5" id="KW-1185">Reference proteome</keyword>
<dbReference type="FunFam" id="1.10.418.10:FF:000059">
    <property type="entry name" value="RIKEN cDNA 6430531B16 gene"/>
    <property type="match status" value="1"/>
</dbReference>
<dbReference type="GO" id="GO:0005930">
    <property type="term" value="C:axoneme"/>
    <property type="evidence" value="ECO:0007669"/>
    <property type="project" value="TreeGrafter"/>
</dbReference>
<dbReference type="AlphaFoldDB" id="A0AAE0KWB1"/>
<comment type="caution">
    <text evidence="4">The sequence shown here is derived from an EMBL/GenBank/DDBJ whole genome shotgun (WGS) entry which is preliminary data.</text>
</comment>